<feature type="domain" description="RNA polymerase sigma-70" evidence="5">
    <location>
        <begin position="210"/>
        <end position="236"/>
    </location>
</feature>
<dbReference type="InterPro" id="IPR013324">
    <property type="entry name" value="RNA_pol_sigma_r3/r4-like"/>
</dbReference>
<keyword evidence="3" id="KW-0238">DNA-binding</keyword>
<accession>A0A9D1E645</accession>
<dbReference type="InterPro" id="IPR007624">
    <property type="entry name" value="RNA_pol_sigma70_r3"/>
</dbReference>
<dbReference type="GO" id="GO:0016987">
    <property type="term" value="F:sigma factor activity"/>
    <property type="evidence" value="ECO:0007669"/>
    <property type="project" value="UniProtKB-KW"/>
</dbReference>
<dbReference type="Pfam" id="PF04545">
    <property type="entry name" value="Sigma70_r4"/>
    <property type="match status" value="1"/>
</dbReference>
<dbReference type="EMBL" id="DVHK01000084">
    <property type="protein sequence ID" value="HIR67198.1"/>
    <property type="molecule type" value="Genomic_DNA"/>
</dbReference>
<gene>
    <name evidence="6" type="ORF">IAB94_04000</name>
</gene>
<evidence type="ECO:0000256" key="1">
    <source>
        <dbReference type="ARBA" id="ARBA00023015"/>
    </source>
</evidence>
<dbReference type="Proteomes" id="UP000823913">
    <property type="component" value="Unassembled WGS sequence"/>
</dbReference>
<dbReference type="SUPFAM" id="SSF88659">
    <property type="entry name" value="Sigma3 and sigma4 domains of RNA polymerase sigma factors"/>
    <property type="match status" value="2"/>
</dbReference>
<reference evidence="6" key="2">
    <citation type="journal article" date="2021" name="PeerJ">
        <title>Extensive microbial diversity within the chicken gut microbiome revealed by metagenomics and culture.</title>
        <authorList>
            <person name="Gilroy R."/>
            <person name="Ravi A."/>
            <person name="Getino M."/>
            <person name="Pursley I."/>
            <person name="Horton D.L."/>
            <person name="Alikhan N.F."/>
            <person name="Baker D."/>
            <person name="Gharbi K."/>
            <person name="Hall N."/>
            <person name="Watson M."/>
            <person name="Adriaenssens E.M."/>
            <person name="Foster-Nyarko E."/>
            <person name="Jarju S."/>
            <person name="Secka A."/>
            <person name="Antonio M."/>
            <person name="Oren A."/>
            <person name="Chaudhuri R.R."/>
            <person name="La Ragione R."/>
            <person name="Hildebrand F."/>
            <person name="Pallen M.J."/>
        </authorList>
    </citation>
    <scope>NUCLEOTIDE SEQUENCE</scope>
    <source>
        <strain evidence="6">ChiW16-3235</strain>
    </source>
</reference>
<dbReference type="InterPro" id="IPR007627">
    <property type="entry name" value="RNA_pol_sigma70_r2"/>
</dbReference>
<protein>
    <submittedName>
        <fullName evidence="6">Sigma-70 family RNA polymerase sigma factor</fullName>
    </submittedName>
</protein>
<dbReference type="PRINTS" id="PR00046">
    <property type="entry name" value="SIGMA70FCT"/>
</dbReference>
<proteinExistence type="predicted"/>
<dbReference type="Pfam" id="PF04539">
    <property type="entry name" value="Sigma70_r3"/>
    <property type="match status" value="1"/>
</dbReference>
<dbReference type="CDD" id="cd06171">
    <property type="entry name" value="Sigma70_r4"/>
    <property type="match status" value="1"/>
</dbReference>
<keyword evidence="1" id="KW-0805">Transcription regulation</keyword>
<evidence type="ECO:0000256" key="2">
    <source>
        <dbReference type="ARBA" id="ARBA00023082"/>
    </source>
</evidence>
<dbReference type="SUPFAM" id="SSF88946">
    <property type="entry name" value="Sigma2 domain of RNA polymerase sigma factors"/>
    <property type="match status" value="1"/>
</dbReference>
<dbReference type="Gene3D" id="1.20.120.1810">
    <property type="match status" value="1"/>
</dbReference>
<dbReference type="PANTHER" id="PTHR30385:SF4">
    <property type="entry name" value="RNA POLYMERASE SIGMA-E FACTOR"/>
    <property type="match status" value="1"/>
</dbReference>
<dbReference type="InterPro" id="IPR014284">
    <property type="entry name" value="RNA_pol_sigma-70_dom"/>
</dbReference>
<organism evidence="6 7">
    <name type="scientific">Candidatus Coproplasma avicola</name>
    <dbReference type="NCBI Taxonomy" id="2840744"/>
    <lineage>
        <taxon>Bacteria</taxon>
        <taxon>Bacillati</taxon>
        <taxon>Bacillota</taxon>
        <taxon>Clostridia</taxon>
        <taxon>Eubacteriales</taxon>
        <taxon>Candidatus Coproplasma</taxon>
    </lineage>
</organism>
<dbReference type="PANTHER" id="PTHR30385">
    <property type="entry name" value="SIGMA FACTOR F FLAGELLAR"/>
    <property type="match status" value="1"/>
</dbReference>
<dbReference type="Gene3D" id="1.20.140.160">
    <property type="match status" value="1"/>
</dbReference>
<dbReference type="Pfam" id="PF04542">
    <property type="entry name" value="Sigma70_r2"/>
    <property type="match status" value="1"/>
</dbReference>
<sequence>MISNEKANELFREYRRTGDKKIRNELVENYMYVAEILAKKFAGRGVEYDDLLQVASEALISGVEKFDPDLGNQFTTYITPTITGIIRNYFRDYSRSVRLPRKIYALSARVKSAINDYYKEHGSKPTVKQLSEMLGESEEYIIEAMESKSPVSLDAPVKGSDGDVPLYEVIADDASSFERFEDADALRTEIKKLDPTEQKVISLRFMQGKSQAETGKILGVSQMFVSRAERKIIGKLKEALLK</sequence>
<evidence type="ECO:0000256" key="4">
    <source>
        <dbReference type="ARBA" id="ARBA00023163"/>
    </source>
</evidence>
<name>A0A9D1E645_9FIRM</name>
<keyword evidence="4" id="KW-0804">Transcription</keyword>
<dbReference type="PROSITE" id="PS00716">
    <property type="entry name" value="SIGMA70_2"/>
    <property type="match status" value="1"/>
</dbReference>
<dbReference type="InterPro" id="IPR007630">
    <property type="entry name" value="RNA_pol_sigma70_r4"/>
</dbReference>
<evidence type="ECO:0000313" key="7">
    <source>
        <dbReference type="Proteomes" id="UP000823913"/>
    </source>
</evidence>
<evidence type="ECO:0000259" key="5">
    <source>
        <dbReference type="PROSITE" id="PS00716"/>
    </source>
</evidence>
<dbReference type="InterPro" id="IPR013325">
    <property type="entry name" value="RNA_pol_sigma_r2"/>
</dbReference>
<dbReference type="GO" id="GO:0003677">
    <property type="term" value="F:DNA binding"/>
    <property type="evidence" value="ECO:0007669"/>
    <property type="project" value="UniProtKB-KW"/>
</dbReference>
<dbReference type="AlphaFoldDB" id="A0A9D1E645"/>
<evidence type="ECO:0000313" key="6">
    <source>
        <dbReference type="EMBL" id="HIR67198.1"/>
    </source>
</evidence>
<keyword evidence="2" id="KW-0731">Sigma factor</keyword>
<dbReference type="NCBIfam" id="TIGR02937">
    <property type="entry name" value="sigma70-ECF"/>
    <property type="match status" value="1"/>
</dbReference>
<reference evidence="6" key="1">
    <citation type="submission" date="2020-10" db="EMBL/GenBank/DDBJ databases">
        <authorList>
            <person name="Gilroy R."/>
        </authorList>
    </citation>
    <scope>NUCLEOTIDE SEQUENCE</scope>
    <source>
        <strain evidence="6">ChiW16-3235</strain>
    </source>
</reference>
<dbReference type="InterPro" id="IPR000943">
    <property type="entry name" value="RNA_pol_sigma70"/>
</dbReference>
<comment type="caution">
    <text evidence="6">The sequence shown here is derived from an EMBL/GenBank/DDBJ whole genome shotgun (WGS) entry which is preliminary data.</text>
</comment>
<dbReference type="GO" id="GO:0006352">
    <property type="term" value="P:DNA-templated transcription initiation"/>
    <property type="evidence" value="ECO:0007669"/>
    <property type="project" value="InterPro"/>
</dbReference>
<evidence type="ECO:0000256" key="3">
    <source>
        <dbReference type="ARBA" id="ARBA00023125"/>
    </source>
</evidence>